<dbReference type="InterPro" id="IPR013785">
    <property type="entry name" value="Aldolase_TIM"/>
</dbReference>
<dbReference type="Gene3D" id="3.20.20.70">
    <property type="entry name" value="Aldolase class I"/>
    <property type="match status" value="1"/>
</dbReference>
<dbReference type="AlphaFoldDB" id="A0A1C9WA99"/>
<name>A0A1C9WA99_9GAMM</name>
<accession>A0A1C9WA99</accession>
<dbReference type="OrthoDB" id="30037at2"/>
<evidence type="ECO:0000259" key="1">
    <source>
        <dbReference type="Pfam" id="PF03537"/>
    </source>
</evidence>
<dbReference type="PROSITE" id="PS51257">
    <property type="entry name" value="PROKAR_LIPOPROTEIN"/>
    <property type="match status" value="1"/>
</dbReference>
<dbReference type="InterPro" id="IPR017853">
    <property type="entry name" value="GH"/>
</dbReference>
<gene>
    <name evidence="2" type="ORF">AUP74_02669</name>
</gene>
<dbReference type="EMBL" id="CP014143">
    <property type="protein sequence ID" value="AOS98065.1"/>
    <property type="molecule type" value="Genomic_DNA"/>
</dbReference>
<keyword evidence="3" id="KW-1185">Reference proteome</keyword>
<organism evidence="2 3">
    <name type="scientific">Microbulbifer aggregans</name>
    <dbReference type="NCBI Taxonomy" id="1769779"/>
    <lineage>
        <taxon>Bacteria</taxon>
        <taxon>Pseudomonadati</taxon>
        <taxon>Pseudomonadota</taxon>
        <taxon>Gammaproteobacteria</taxon>
        <taxon>Cellvibrionales</taxon>
        <taxon>Microbulbiferaceae</taxon>
        <taxon>Microbulbifer</taxon>
    </lineage>
</organism>
<dbReference type="Proteomes" id="UP000095672">
    <property type="component" value="Chromosome"/>
</dbReference>
<dbReference type="PANTHER" id="PTHR35882">
    <property type="entry name" value="PELA"/>
    <property type="match status" value="1"/>
</dbReference>
<dbReference type="PANTHER" id="PTHR35882:SF2">
    <property type="entry name" value="PELA"/>
    <property type="match status" value="1"/>
</dbReference>
<dbReference type="InterPro" id="IPR004352">
    <property type="entry name" value="GH114_TIM-barrel"/>
</dbReference>
<dbReference type="SUPFAM" id="SSF51445">
    <property type="entry name" value="(Trans)glycosidases"/>
    <property type="match status" value="1"/>
</dbReference>
<dbReference type="KEGG" id="micc:AUP74_02669"/>
<dbReference type="Pfam" id="PF03537">
    <property type="entry name" value="Glyco_hydro_114"/>
    <property type="match status" value="1"/>
</dbReference>
<reference evidence="3" key="1">
    <citation type="submission" date="2016-01" db="EMBL/GenBank/DDBJ databases">
        <title>Complete genome sequence of Microbulbifer sp. CCB-MM1, a halophile isolated from Matang Mangrove Forest, Perak.</title>
        <authorList>
            <person name="Moh T.H."/>
            <person name="Dinesh B."/>
            <person name="Lau N.-S."/>
            <person name="Go F."/>
            <person name="Alexander Chong S.-C."/>
        </authorList>
    </citation>
    <scope>NUCLEOTIDE SEQUENCE [LARGE SCALE GENOMIC DNA]</scope>
    <source>
        <strain evidence="3">CCB-MM1</strain>
    </source>
</reference>
<dbReference type="InterPro" id="IPR016062">
    <property type="entry name" value="TM1410-rel"/>
</dbReference>
<dbReference type="RefSeq" id="WP_069947985.1">
    <property type="nucleotide sequence ID" value="NZ_CP014143.1"/>
</dbReference>
<proteinExistence type="predicted"/>
<evidence type="ECO:0000313" key="3">
    <source>
        <dbReference type="Proteomes" id="UP000095672"/>
    </source>
</evidence>
<dbReference type="STRING" id="1769779.AUP74_02669"/>
<protein>
    <recommendedName>
        <fullName evidence="1">Glycoside-hydrolase family GH114 TIM-barrel domain-containing protein</fullName>
    </recommendedName>
</protein>
<feature type="domain" description="Glycoside-hydrolase family GH114 TIM-barrel" evidence="1">
    <location>
        <begin position="214"/>
        <end position="327"/>
    </location>
</feature>
<evidence type="ECO:0000313" key="2">
    <source>
        <dbReference type="EMBL" id="AOS98065.1"/>
    </source>
</evidence>
<dbReference type="PATRIC" id="fig|1769779.3.peg.2660"/>
<sequence length="332" mass="37618">MILIQRAAVWFLPLLLLACDLDEVPSFVPESSVTNYRLEMRELVQDISRYARSRNRDFIIVPQNGVELVTATGRVTGAVETEYLAALDGIAQQGVFFGLETVDQPSSATESERLRGFLDIARDEGGVTVFSTDFAVTERNVDESILLNEEAGYLGFAAPRAELDTIPDYPAVIPNSNRADIEDLGFSRNFLHLTNPQLFSTAQELVDAVVETDYDVVIIDFFFIGVPFTAEQIRQLRFKANGGRRLLLAYLSVGQAESDRFYWQSFWPSNPPNWLLDEVSGSPGNYHIRYWLQPWRDTLFGESGDYVDRVIDAGFDGVYMDHIDEFEYFEEL</sequence>
<dbReference type="PRINTS" id="PR01545">
    <property type="entry name" value="THEMAYE10DUF"/>
</dbReference>